<sequence>MGGQMSIIDSQNTHIEAAIKRQKQAYSENFKFNSNSSILPEITKSCGIVTLNVVKEKLSMNMVLLWGISVMMSADSDDYVVRNVDAKLQQDSEWLKTFEENLKKSRNLNNEITTLLESFRNRLVQLEQSVVPLYEKTALLRQKQANIRKVLKTVDAMQQFYGRAAELECSIREGNASVEREQFIERMEQLAEAISFFSSHPTYQNQLDSMRLTFESGCCALEKEFRNMLLANSVMLDAPIISESLDNEYGYNFIFNEVVSTRLRGVVTLRNIEQCAQIARWLLIYNPEGSVIKTYASIRCDNMLRTLTAASQQGSSSNSKTNISLSSKSASLRQALRKATGRSSERYDLAWEWRASDDAVENILLLFGTLLALIEIEAELVSKVIADVSAEAKVQQLLFGRPLLYVVERASSLMDGINCSLIPFLPLLRHINAHYLQLLSLGNFMMLQNAIEDVPYESFVKKINDKTKESLDGFFDHLTNDSNKFVPTDGNVHQITSNTLNFLNSLMDYRQTVTNLLIATGAKGNPTTHFPRLFARALSALGLNLKNKAGTYSDETLAAVFLLNNSNYIHNALQTNGMFAVVGEHNSQVRSFYRSEINAYSKKYLQSWNRVVSIITVDLSTFDDRTTLKNALVTFNAELGRLINAQQDYCFSDARLVHAIKSEIKSLICEPYAEVYARVMRSTVSKGTEKHLKYTPESLDMLNCHSTKARFKPKNKNMLHNNIPKVKLICSHYHDNVALMYAYKSSFTYP</sequence>
<accession>A0A0R3QNN9</accession>
<dbReference type="EMBL" id="UZAG01015916">
    <property type="protein sequence ID" value="VDO24302.1"/>
    <property type="molecule type" value="Genomic_DNA"/>
</dbReference>
<proteinExistence type="inferred from homology"/>
<keyword evidence="2 5" id="KW-0813">Transport</keyword>
<dbReference type="Pfam" id="PF03081">
    <property type="entry name" value="Exo70_C"/>
    <property type="match status" value="1"/>
</dbReference>
<keyword evidence="5" id="KW-0653">Protein transport</keyword>
<evidence type="ECO:0000313" key="7">
    <source>
        <dbReference type="EMBL" id="VDO24302.1"/>
    </source>
</evidence>
<feature type="domain" description="Exocyst complex subunit Exo70 C-terminal" evidence="6">
    <location>
        <begin position="372"/>
        <end position="701"/>
    </location>
</feature>
<dbReference type="InterPro" id="IPR016159">
    <property type="entry name" value="Cullin_repeat-like_dom_sf"/>
</dbReference>
<dbReference type="PANTHER" id="PTHR12542:SF41">
    <property type="entry name" value="EXOCYST COMPLEX COMPONENT 7"/>
    <property type="match status" value="1"/>
</dbReference>
<dbReference type="InterPro" id="IPR004140">
    <property type="entry name" value="Exo70"/>
</dbReference>
<keyword evidence="8" id="KW-1185">Reference proteome</keyword>
<evidence type="ECO:0000256" key="3">
    <source>
        <dbReference type="ARBA" id="ARBA00022483"/>
    </source>
</evidence>
<dbReference type="Pfam" id="PF20669">
    <property type="entry name" value="Exo70_N"/>
    <property type="match status" value="1"/>
</dbReference>
<dbReference type="AlphaFoldDB" id="A0A0R3QNN9"/>
<dbReference type="Proteomes" id="UP000280834">
    <property type="component" value="Unassembled WGS sequence"/>
</dbReference>
<gene>
    <name evidence="7" type="ORF">BTMF_LOCUS7375</name>
</gene>
<organism evidence="9">
    <name type="scientific">Brugia timori</name>
    <dbReference type="NCBI Taxonomy" id="42155"/>
    <lineage>
        <taxon>Eukaryota</taxon>
        <taxon>Metazoa</taxon>
        <taxon>Ecdysozoa</taxon>
        <taxon>Nematoda</taxon>
        <taxon>Chromadorea</taxon>
        <taxon>Rhabditida</taxon>
        <taxon>Spirurina</taxon>
        <taxon>Spiruromorpha</taxon>
        <taxon>Filarioidea</taxon>
        <taxon>Onchocercidae</taxon>
        <taxon>Brugia</taxon>
    </lineage>
</organism>
<evidence type="ECO:0000256" key="1">
    <source>
        <dbReference type="ARBA" id="ARBA00006756"/>
    </source>
</evidence>
<reference evidence="7 8" key="2">
    <citation type="submission" date="2018-11" db="EMBL/GenBank/DDBJ databases">
        <authorList>
            <consortium name="Pathogen Informatics"/>
        </authorList>
    </citation>
    <scope>NUCLEOTIDE SEQUENCE [LARGE SCALE GENOMIC DNA]</scope>
</reference>
<protein>
    <recommendedName>
        <fullName evidence="4 5">Exocyst complex component 7</fullName>
    </recommendedName>
    <alternativeName>
        <fullName evidence="5">Exocyst complex component Exo70</fullName>
    </alternativeName>
</protein>
<keyword evidence="3 5" id="KW-0268">Exocytosis</keyword>
<dbReference type="STRING" id="42155.A0A0R3QNN9"/>
<comment type="similarity">
    <text evidence="1 5">Belongs to the EXO70 family.</text>
</comment>
<dbReference type="SUPFAM" id="SSF74788">
    <property type="entry name" value="Cullin repeat-like"/>
    <property type="match status" value="1"/>
</dbReference>
<dbReference type="GO" id="GO:0005546">
    <property type="term" value="F:phosphatidylinositol-4,5-bisphosphate binding"/>
    <property type="evidence" value="ECO:0007669"/>
    <property type="project" value="InterPro"/>
</dbReference>
<name>A0A0R3QNN9_9BILA</name>
<dbReference type="InterPro" id="IPR046364">
    <property type="entry name" value="Exo70_C"/>
</dbReference>
<evidence type="ECO:0000256" key="2">
    <source>
        <dbReference type="ARBA" id="ARBA00022448"/>
    </source>
</evidence>
<dbReference type="PANTHER" id="PTHR12542">
    <property type="entry name" value="EXOCYST COMPLEX PROTEIN EXO70"/>
    <property type="match status" value="1"/>
</dbReference>
<dbReference type="WBParaSite" id="BTMF_0000932401-mRNA-1">
    <property type="protein sequence ID" value="BTMF_0000932401-mRNA-1"/>
    <property type="gene ID" value="BTMF_0000932401"/>
</dbReference>
<dbReference type="GO" id="GO:0006887">
    <property type="term" value="P:exocytosis"/>
    <property type="evidence" value="ECO:0007669"/>
    <property type="project" value="UniProtKB-KW"/>
</dbReference>
<evidence type="ECO:0000313" key="8">
    <source>
        <dbReference type="Proteomes" id="UP000280834"/>
    </source>
</evidence>
<evidence type="ECO:0000256" key="5">
    <source>
        <dbReference type="RuleBase" id="RU365026"/>
    </source>
</evidence>
<evidence type="ECO:0000259" key="6">
    <source>
        <dbReference type="Pfam" id="PF03081"/>
    </source>
</evidence>
<dbReference type="Gene3D" id="1.20.1280.170">
    <property type="entry name" value="Exocyst complex component Exo70"/>
    <property type="match status" value="1"/>
</dbReference>
<evidence type="ECO:0000256" key="4">
    <source>
        <dbReference type="ARBA" id="ARBA00026169"/>
    </source>
</evidence>
<dbReference type="GO" id="GO:0015031">
    <property type="term" value="P:protein transport"/>
    <property type="evidence" value="ECO:0007669"/>
    <property type="project" value="UniProtKB-KW"/>
</dbReference>
<dbReference type="GO" id="GO:0000145">
    <property type="term" value="C:exocyst"/>
    <property type="evidence" value="ECO:0007669"/>
    <property type="project" value="InterPro"/>
</dbReference>
<reference evidence="9" key="1">
    <citation type="submission" date="2017-02" db="UniProtKB">
        <authorList>
            <consortium name="WormBaseParasite"/>
        </authorList>
    </citation>
    <scope>IDENTIFICATION</scope>
</reference>
<comment type="function">
    <text evidence="5">Component of the exocyst complex involved in the docking of exocytic vesicles with fusion sites on the plasma membrane.</text>
</comment>
<evidence type="ECO:0000313" key="9">
    <source>
        <dbReference type="WBParaSite" id="BTMF_0000932401-mRNA-1"/>
    </source>
</evidence>